<feature type="transmembrane region" description="Helical" evidence="2">
    <location>
        <begin position="26"/>
        <end position="45"/>
    </location>
</feature>
<dbReference type="RefSeq" id="XP_008620659.1">
    <property type="nucleotide sequence ID" value="XM_008622437.1"/>
</dbReference>
<evidence type="ECO:0000256" key="2">
    <source>
        <dbReference type="SAM" id="Phobius"/>
    </source>
</evidence>
<evidence type="ECO:0000256" key="1">
    <source>
        <dbReference type="SAM" id="MobiDB-lite"/>
    </source>
</evidence>
<name>T0PKI4_SAPDV</name>
<feature type="region of interest" description="Disordered" evidence="1">
    <location>
        <begin position="1"/>
        <end position="21"/>
    </location>
</feature>
<dbReference type="AlphaFoldDB" id="T0PKI4"/>
<keyword evidence="4" id="KW-1185">Reference proteome</keyword>
<evidence type="ECO:0000313" key="3">
    <source>
        <dbReference type="EMBL" id="EQC25904.1"/>
    </source>
</evidence>
<dbReference type="InParanoid" id="T0PKI4"/>
<dbReference type="EMBL" id="JH767251">
    <property type="protein sequence ID" value="EQC25904.1"/>
    <property type="molecule type" value="Genomic_DNA"/>
</dbReference>
<keyword evidence="2" id="KW-0472">Membrane</keyword>
<dbReference type="GeneID" id="19956964"/>
<reference evidence="3 4" key="1">
    <citation type="submission" date="2012-04" db="EMBL/GenBank/DDBJ databases">
        <title>The Genome Sequence of Saprolegnia declina VS20.</title>
        <authorList>
            <consortium name="The Broad Institute Genome Sequencing Platform"/>
            <person name="Russ C."/>
            <person name="Nusbaum C."/>
            <person name="Tyler B."/>
            <person name="van West P."/>
            <person name="Dieguez-Uribeondo J."/>
            <person name="de Bruijn I."/>
            <person name="Tripathy S."/>
            <person name="Jiang R."/>
            <person name="Young S.K."/>
            <person name="Zeng Q."/>
            <person name="Gargeya S."/>
            <person name="Fitzgerald M."/>
            <person name="Haas B."/>
            <person name="Abouelleil A."/>
            <person name="Alvarado L."/>
            <person name="Arachchi H.M."/>
            <person name="Berlin A."/>
            <person name="Chapman S.B."/>
            <person name="Goldberg J."/>
            <person name="Griggs A."/>
            <person name="Gujja S."/>
            <person name="Hansen M."/>
            <person name="Howarth C."/>
            <person name="Imamovic A."/>
            <person name="Larimer J."/>
            <person name="McCowen C."/>
            <person name="Montmayeur A."/>
            <person name="Murphy C."/>
            <person name="Neiman D."/>
            <person name="Pearson M."/>
            <person name="Priest M."/>
            <person name="Roberts A."/>
            <person name="Saif S."/>
            <person name="Shea T."/>
            <person name="Sisk P."/>
            <person name="Sykes S."/>
            <person name="Wortman J."/>
            <person name="Nusbaum C."/>
            <person name="Birren B."/>
        </authorList>
    </citation>
    <scope>NUCLEOTIDE SEQUENCE [LARGE SCALE GENOMIC DNA]</scope>
    <source>
        <strain evidence="3 4">VS20</strain>
    </source>
</reference>
<dbReference type="VEuPathDB" id="FungiDB:SDRG_16237"/>
<sequence>MQQVSPAAAPRRLTGTPARQHLRSKVATACIAIYLLLTPLQAYLYENFPWQLETPPSLETVATWQQAEAFWLRFAHNR</sequence>
<dbReference type="OMA" id="FHANPSF"/>
<proteinExistence type="predicted"/>
<gene>
    <name evidence="3" type="ORF">SDRG_16237</name>
</gene>
<accession>T0PKI4</accession>
<keyword evidence="2" id="KW-1133">Transmembrane helix</keyword>
<keyword evidence="2" id="KW-0812">Transmembrane</keyword>
<protein>
    <submittedName>
        <fullName evidence="3">Uncharacterized protein</fullName>
    </submittedName>
</protein>
<dbReference type="OrthoDB" id="67665at2759"/>
<dbReference type="Proteomes" id="UP000030762">
    <property type="component" value="Unassembled WGS sequence"/>
</dbReference>
<evidence type="ECO:0000313" key="4">
    <source>
        <dbReference type="Proteomes" id="UP000030762"/>
    </source>
</evidence>
<organism evidence="3 4">
    <name type="scientific">Saprolegnia diclina (strain VS20)</name>
    <dbReference type="NCBI Taxonomy" id="1156394"/>
    <lineage>
        <taxon>Eukaryota</taxon>
        <taxon>Sar</taxon>
        <taxon>Stramenopiles</taxon>
        <taxon>Oomycota</taxon>
        <taxon>Saprolegniomycetes</taxon>
        <taxon>Saprolegniales</taxon>
        <taxon>Saprolegniaceae</taxon>
        <taxon>Saprolegnia</taxon>
    </lineage>
</organism>